<dbReference type="SUPFAM" id="SSF46785">
    <property type="entry name" value="Winged helix' DNA-binding domain"/>
    <property type="match status" value="1"/>
</dbReference>
<dbReference type="InterPro" id="IPR036388">
    <property type="entry name" value="WH-like_DNA-bd_sf"/>
</dbReference>
<evidence type="ECO:0000256" key="3">
    <source>
        <dbReference type="ARBA" id="ARBA00023163"/>
    </source>
</evidence>
<dbReference type="Gene3D" id="1.10.10.10">
    <property type="entry name" value="Winged helix-like DNA-binding domain superfamily/Winged helix DNA-binding domain"/>
    <property type="match status" value="1"/>
</dbReference>
<dbReference type="Pfam" id="PF00392">
    <property type="entry name" value="GntR"/>
    <property type="match status" value="1"/>
</dbReference>
<name>A0A010SRU6_PSEFL</name>
<dbReference type="PATRIC" id="fig|1042209.11.peg.4131"/>
<dbReference type="HOGENOM" id="CLU_063236_2_2_6"/>
<dbReference type="Gene3D" id="3.40.1410.10">
    <property type="entry name" value="Chorismate lyase-like"/>
    <property type="match status" value="1"/>
</dbReference>
<dbReference type="CDD" id="cd07377">
    <property type="entry name" value="WHTH_GntR"/>
    <property type="match status" value="1"/>
</dbReference>
<organism evidence="5 6">
    <name type="scientific">Pseudomonas fluorescens HK44</name>
    <dbReference type="NCBI Taxonomy" id="1042209"/>
    <lineage>
        <taxon>Bacteria</taxon>
        <taxon>Pseudomonadati</taxon>
        <taxon>Pseudomonadota</taxon>
        <taxon>Gammaproteobacteria</taxon>
        <taxon>Pseudomonadales</taxon>
        <taxon>Pseudomonadaceae</taxon>
        <taxon>Pseudomonas</taxon>
    </lineage>
</organism>
<dbReference type="GO" id="GO:0003677">
    <property type="term" value="F:DNA binding"/>
    <property type="evidence" value="ECO:0007669"/>
    <property type="project" value="UniProtKB-KW"/>
</dbReference>
<proteinExistence type="predicted"/>
<dbReference type="InterPro" id="IPR028978">
    <property type="entry name" value="Chorismate_lyase_/UTRA_dom_sf"/>
</dbReference>
<keyword evidence="2" id="KW-0238">DNA-binding</keyword>
<comment type="caution">
    <text evidence="5">The sequence shown here is derived from an EMBL/GenBank/DDBJ whole genome shotgun (WGS) entry which is preliminary data.</text>
</comment>
<accession>A0A010SRU6</accession>
<dbReference type="InterPro" id="IPR050679">
    <property type="entry name" value="Bact_HTH_transcr_reg"/>
</dbReference>
<dbReference type="PROSITE" id="PS50949">
    <property type="entry name" value="HTH_GNTR"/>
    <property type="match status" value="1"/>
</dbReference>
<sequence length="248" mass="28420">MTKKTTTQAASIHHALAAQILNGTLASGSKLPSERILSEMFSTTRVTLREALQRMEAEGSIYRESRRGWFVTPPRLEYNPFTSSLFHQMVESQGRKAATQVISTSTESATPELCLKMALQPSSMLHCIRRLRYVDGRVVMFVEHYLKPEFVPDILKLDLTQSLTSIYREQYDIQCGRATFDIYPTAAHASVARHLNLPEGSPLLMIIRINYDQHGRILDCDREFWRHDAVRISLDNQIPKRHYDHLCS</sequence>
<keyword evidence="1" id="KW-0805">Transcription regulation</keyword>
<gene>
    <name evidence="5" type="ORF">HK44_008710</name>
</gene>
<dbReference type="PRINTS" id="PR00035">
    <property type="entry name" value="HTHGNTR"/>
</dbReference>
<feature type="domain" description="HTH gntR-type" evidence="4">
    <location>
        <begin position="6"/>
        <end position="74"/>
    </location>
</feature>
<dbReference type="RefSeq" id="WP_019689997.1">
    <property type="nucleotide sequence ID" value="NZ_AFOY02000015.1"/>
</dbReference>
<dbReference type="SUPFAM" id="SSF64288">
    <property type="entry name" value="Chorismate lyase-like"/>
    <property type="match status" value="1"/>
</dbReference>
<dbReference type="Pfam" id="PF07702">
    <property type="entry name" value="UTRA"/>
    <property type="match status" value="1"/>
</dbReference>
<dbReference type="InterPro" id="IPR011663">
    <property type="entry name" value="UTRA"/>
</dbReference>
<evidence type="ECO:0000256" key="2">
    <source>
        <dbReference type="ARBA" id="ARBA00023125"/>
    </source>
</evidence>
<evidence type="ECO:0000256" key="1">
    <source>
        <dbReference type="ARBA" id="ARBA00023015"/>
    </source>
</evidence>
<dbReference type="GO" id="GO:0003700">
    <property type="term" value="F:DNA-binding transcription factor activity"/>
    <property type="evidence" value="ECO:0007669"/>
    <property type="project" value="InterPro"/>
</dbReference>
<keyword evidence="3" id="KW-0804">Transcription</keyword>
<protein>
    <submittedName>
        <fullName evidence="5">MFS transporter</fullName>
    </submittedName>
</protein>
<evidence type="ECO:0000313" key="5">
    <source>
        <dbReference type="EMBL" id="EXF93718.1"/>
    </source>
</evidence>
<dbReference type="GO" id="GO:0045892">
    <property type="term" value="P:negative regulation of DNA-templated transcription"/>
    <property type="evidence" value="ECO:0007669"/>
    <property type="project" value="TreeGrafter"/>
</dbReference>
<dbReference type="EMBL" id="AFOY02000015">
    <property type="protein sequence ID" value="EXF93718.1"/>
    <property type="molecule type" value="Genomic_DNA"/>
</dbReference>
<reference evidence="5 6" key="1">
    <citation type="journal article" date="2011" name="J. Bacteriol.">
        <title>Draft genome sequence of the polycyclic aromatic hydrocarbon-degrading, genetically engineered bioluminescent bioreporter Pseudomonas fluorescens HK44.</title>
        <authorList>
            <person name="Chauhan A."/>
            <person name="Layton A.C."/>
            <person name="Williams D.E."/>
            <person name="Smartt A.E."/>
            <person name="Ripp S."/>
            <person name="Karpinets T.V."/>
            <person name="Brown S.D."/>
            <person name="Sayler G.S."/>
        </authorList>
    </citation>
    <scope>NUCLEOTIDE SEQUENCE [LARGE SCALE GENOMIC DNA]</scope>
    <source>
        <strain evidence="5 6">HK44</strain>
    </source>
</reference>
<dbReference type="InterPro" id="IPR000524">
    <property type="entry name" value="Tscrpt_reg_HTH_GntR"/>
</dbReference>
<dbReference type="AlphaFoldDB" id="A0A010SRU6"/>
<dbReference type="PANTHER" id="PTHR44846:SF7">
    <property type="entry name" value="TRANSCRIPTIONAL REGULATOR OF 2-AMINOETHYLPHOSPHONATE DEGRADATION OPERONS-RELATED"/>
    <property type="match status" value="1"/>
</dbReference>
<dbReference type="SMART" id="SM00345">
    <property type="entry name" value="HTH_GNTR"/>
    <property type="match status" value="1"/>
</dbReference>
<dbReference type="InterPro" id="IPR036390">
    <property type="entry name" value="WH_DNA-bd_sf"/>
</dbReference>
<dbReference type="Proteomes" id="UP000022611">
    <property type="component" value="Unassembled WGS sequence"/>
</dbReference>
<dbReference type="SMART" id="SM00866">
    <property type="entry name" value="UTRA"/>
    <property type="match status" value="1"/>
</dbReference>
<evidence type="ECO:0000313" key="6">
    <source>
        <dbReference type="Proteomes" id="UP000022611"/>
    </source>
</evidence>
<evidence type="ECO:0000259" key="4">
    <source>
        <dbReference type="PROSITE" id="PS50949"/>
    </source>
</evidence>
<dbReference type="PANTHER" id="PTHR44846">
    <property type="entry name" value="MANNOSYL-D-GLYCERATE TRANSPORT/METABOLISM SYSTEM REPRESSOR MNGR-RELATED"/>
    <property type="match status" value="1"/>
</dbReference>
<dbReference type="eggNOG" id="COG2188">
    <property type="taxonomic scope" value="Bacteria"/>
</dbReference>